<dbReference type="NCBIfam" id="TIGR00574">
    <property type="entry name" value="dnl1"/>
    <property type="match status" value="1"/>
</dbReference>
<keyword evidence="1 14" id="KW-0436">Ligase</keyword>
<evidence type="ECO:0000256" key="15">
    <source>
        <dbReference type="RuleBase" id="RU004196"/>
    </source>
</evidence>
<dbReference type="SUPFAM" id="SSF50249">
    <property type="entry name" value="Nucleic acid-binding proteins"/>
    <property type="match status" value="1"/>
</dbReference>
<evidence type="ECO:0000256" key="9">
    <source>
        <dbReference type="ARBA" id="ARBA00023172"/>
    </source>
</evidence>
<evidence type="ECO:0000259" key="16">
    <source>
        <dbReference type="PROSITE" id="PS50160"/>
    </source>
</evidence>
<keyword evidence="7 14" id="KW-0067">ATP-binding</keyword>
<evidence type="ECO:0000256" key="8">
    <source>
        <dbReference type="ARBA" id="ARBA00022842"/>
    </source>
</evidence>
<dbReference type="InterPro" id="IPR012340">
    <property type="entry name" value="NA-bd_OB-fold"/>
</dbReference>
<dbReference type="InterPro" id="IPR036599">
    <property type="entry name" value="DNA_ligase_N_sf"/>
</dbReference>
<comment type="function">
    <text evidence="13">DNA ligase that seals nicks in double-stranded DNA during DNA replication, DNA recombination and DNA repair.</text>
</comment>
<dbReference type="Proteomes" id="UP001296776">
    <property type="component" value="Unassembled WGS sequence"/>
</dbReference>
<keyword evidence="18" id="KW-1185">Reference proteome</keyword>
<dbReference type="InterPro" id="IPR012309">
    <property type="entry name" value="DNA_ligase_ATP-dep_C"/>
</dbReference>
<evidence type="ECO:0000313" key="17">
    <source>
        <dbReference type="EMBL" id="MBK1705632.1"/>
    </source>
</evidence>
<evidence type="ECO:0000256" key="14">
    <source>
        <dbReference type="RuleBase" id="RU000617"/>
    </source>
</evidence>
<dbReference type="PANTHER" id="PTHR45674:SF13">
    <property type="entry name" value="DNA LIGASE-RELATED"/>
    <property type="match status" value="1"/>
</dbReference>
<feature type="domain" description="ATP-dependent DNA ligase family profile" evidence="16">
    <location>
        <begin position="300"/>
        <end position="414"/>
    </location>
</feature>
<keyword evidence="10 14" id="KW-0234">DNA repair</keyword>
<keyword evidence="3" id="KW-0235">DNA replication</keyword>
<dbReference type="Pfam" id="PF04675">
    <property type="entry name" value="DNA_ligase_A_N"/>
    <property type="match status" value="1"/>
</dbReference>
<dbReference type="Pfam" id="PF04679">
    <property type="entry name" value="DNA_ligase_A_C"/>
    <property type="match status" value="1"/>
</dbReference>
<dbReference type="InterPro" id="IPR012308">
    <property type="entry name" value="DNA_ligase_ATP-dep_N"/>
</dbReference>
<dbReference type="EMBL" id="NRSJ01000025">
    <property type="protein sequence ID" value="MBK1705632.1"/>
    <property type="molecule type" value="Genomic_DNA"/>
</dbReference>
<dbReference type="FunFam" id="2.40.50.140:FF:000163">
    <property type="entry name" value="Probable DNA ligase"/>
    <property type="match status" value="1"/>
</dbReference>
<evidence type="ECO:0000313" key="18">
    <source>
        <dbReference type="Proteomes" id="UP001296776"/>
    </source>
</evidence>
<comment type="similarity">
    <text evidence="15">Belongs to the ATP-dependent DNA ligase family.</text>
</comment>
<dbReference type="InterPro" id="IPR016059">
    <property type="entry name" value="DNA_ligase_ATP-dep_CS"/>
</dbReference>
<dbReference type="SUPFAM" id="SSF117018">
    <property type="entry name" value="ATP-dependent DNA ligase DNA-binding domain"/>
    <property type="match status" value="1"/>
</dbReference>
<evidence type="ECO:0000256" key="1">
    <source>
        <dbReference type="ARBA" id="ARBA00022598"/>
    </source>
</evidence>
<reference evidence="17" key="1">
    <citation type="submission" date="2017-08" db="EMBL/GenBank/DDBJ databases">
        <authorList>
            <person name="Imhoff J.F."/>
            <person name="Rahn T."/>
            <person name="Kuenzel S."/>
            <person name="Neulinger S.C."/>
        </authorList>
    </citation>
    <scope>NUCLEOTIDE SEQUENCE</scope>
    <source>
        <strain evidence="17">DSM 11080</strain>
    </source>
</reference>
<evidence type="ECO:0000256" key="6">
    <source>
        <dbReference type="ARBA" id="ARBA00022763"/>
    </source>
</evidence>
<evidence type="ECO:0000256" key="10">
    <source>
        <dbReference type="ARBA" id="ARBA00023204"/>
    </source>
</evidence>
<protein>
    <recommendedName>
        <fullName evidence="14">DNA ligase</fullName>
        <ecNumber evidence="14">6.5.1.1</ecNumber>
    </recommendedName>
</protein>
<dbReference type="GO" id="GO:0006260">
    <property type="term" value="P:DNA replication"/>
    <property type="evidence" value="ECO:0007669"/>
    <property type="project" value="UniProtKB-KW"/>
</dbReference>
<dbReference type="SUPFAM" id="SSF56091">
    <property type="entry name" value="DNA ligase/mRNA capping enzyme, catalytic domain"/>
    <property type="match status" value="1"/>
</dbReference>
<keyword evidence="8" id="KW-0460">Magnesium</keyword>
<keyword evidence="9 14" id="KW-0233">DNA recombination</keyword>
<dbReference type="GO" id="GO:0006310">
    <property type="term" value="P:DNA recombination"/>
    <property type="evidence" value="ECO:0007669"/>
    <property type="project" value="UniProtKB-KW"/>
</dbReference>
<dbReference type="GO" id="GO:0003677">
    <property type="term" value="F:DNA binding"/>
    <property type="evidence" value="ECO:0007669"/>
    <property type="project" value="InterPro"/>
</dbReference>
<dbReference type="GO" id="GO:0003910">
    <property type="term" value="F:DNA ligase (ATP) activity"/>
    <property type="evidence" value="ECO:0007669"/>
    <property type="project" value="UniProtKB-EC"/>
</dbReference>
<dbReference type="Pfam" id="PF01068">
    <property type="entry name" value="DNA_ligase_A_M"/>
    <property type="match status" value="1"/>
</dbReference>
<dbReference type="Gene3D" id="1.10.3260.10">
    <property type="entry name" value="DNA ligase, ATP-dependent, N-terminal domain"/>
    <property type="match status" value="1"/>
</dbReference>
<dbReference type="PROSITE" id="PS50160">
    <property type="entry name" value="DNA_LIGASE_A3"/>
    <property type="match status" value="1"/>
</dbReference>
<evidence type="ECO:0000256" key="4">
    <source>
        <dbReference type="ARBA" id="ARBA00022723"/>
    </source>
</evidence>
<keyword evidence="5 14" id="KW-0547">Nucleotide-binding</keyword>
<dbReference type="InterPro" id="IPR012310">
    <property type="entry name" value="DNA_ligase_ATP-dep_cent"/>
</dbReference>
<dbReference type="GO" id="GO:0006281">
    <property type="term" value="P:DNA repair"/>
    <property type="evidence" value="ECO:0007669"/>
    <property type="project" value="UniProtKB-KW"/>
</dbReference>
<keyword evidence="2" id="KW-0132">Cell division</keyword>
<dbReference type="AlphaFoldDB" id="A0AAJ0U5L2"/>
<dbReference type="InterPro" id="IPR000977">
    <property type="entry name" value="DNA_ligase_ATP-dep"/>
</dbReference>
<dbReference type="InterPro" id="IPR050191">
    <property type="entry name" value="ATP-dep_DNA_ligase"/>
</dbReference>
<evidence type="ECO:0000256" key="5">
    <source>
        <dbReference type="ARBA" id="ARBA00022741"/>
    </source>
</evidence>
<reference evidence="17" key="2">
    <citation type="journal article" date="2020" name="Microorganisms">
        <title>Osmotic Adaptation and Compatible Solute Biosynthesis of Phototrophic Bacteria as Revealed from Genome Analyses.</title>
        <authorList>
            <person name="Imhoff J.F."/>
            <person name="Rahn T."/>
            <person name="Kunzel S."/>
            <person name="Keller A."/>
            <person name="Neulinger S.C."/>
        </authorList>
    </citation>
    <scope>NUCLEOTIDE SEQUENCE</scope>
    <source>
        <strain evidence="17">DSM 11080</strain>
    </source>
</reference>
<organism evidence="17 18">
    <name type="scientific">Halochromatium glycolicum</name>
    <dbReference type="NCBI Taxonomy" id="85075"/>
    <lineage>
        <taxon>Bacteria</taxon>
        <taxon>Pseudomonadati</taxon>
        <taxon>Pseudomonadota</taxon>
        <taxon>Gammaproteobacteria</taxon>
        <taxon>Chromatiales</taxon>
        <taxon>Chromatiaceae</taxon>
        <taxon>Halochromatium</taxon>
    </lineage>
</organism>
<evidence type="ECO:0000256" key="2">
    <source>
        <dbReference type="ARBA" id="ARBA00022618"/>
    </source>
</evidence>
<name>A0AAJ0U5L2_9GAMM</name>
<dbReference type="Gene3D" id="2.40.50.140">
    <property type="entry name" value="Nucleic acid-binding proteins"/>
    <property type="match status" value="1"/>
</dbReference>
<dbReference type="PROSITE" id="PS00697">
    <property type="entry name" value="DNA_LIGASE_A1"/>
    <property type="match status" value="1"/>
</dbReference>
<proteinExistence type="inferred from homology"/>
<evidence type="ECO:0000256" key="7">
    <source>
        <dbReference type="ARBA" id="ARBA00022840"/>
    </source>
</evidence>
<dbReference type="GO" id="GO:0071897">
    <property type="term" value="P:DNA biosynthetic process"/>
    <property type="evidence" value="ECO:0007669"/>
    <property type="project" value="InterPro"/>
</dbReference>
<keyword evidence="11" id="KW-0131">Cell cycle</keyword>
<comment type="caution">
    <text evidence="17">The sequence shown here is derived from an EMBL/GenBank/DDBJ whole genome shotgun (WGS) entry which is preliminary data.</text>
</comment>
<dbReference type="EC" id="6.5.1.1" evidence="14"/>
<dbReference type="GO" id="GO:0005524">
    <property type="term" value="F:ATP binding"/>
    <property type="evidence" value="ECO:0007669"/>
    <property type="project" value="UniProtKB-KW"/>
</dbReference>
<dbReference type="GO" id="GO:0046872">
    <property type="term" value="F:metal ion binding"/>
    <property type="evidence" value="ECO:0007669"/>
    <property type="project" value="UniProtKB-KW"/>
</dbReference>
<dbReference type="PANTHER" id="PTHR45674">
    <property type="entry name" value="DNA LIGASE 1/3 FAMILY MEMBER"/>
    <property type="match status" value="1"/>
</dbReference>
<keyword evidence="4" id="KW-0479">Metal-binding</keyword>
<dbReference type="GO" id="GO:0051301">
    <property type="term" value="P:cell division"/>
    <property type="evidence" value="ECO:0007669"/>
    <property type="project" value="UniProtKB-KW"/>
</dbReference>
<gene>
    <name evidence="17" type="ORF">CKO40_13970</name>
</gene>
<dbReference type="NCBIfam" id="NF002868">
    <property type="entry name" value="PRK03180.1"/>
    <property type="match status" value="1"/>
</dbReference>
<sequence length="520" mass="56570">MTALRELAEASRELGALHGRRQKIERIAALLRACSDAEAATVARWMTGEPAQARLGVGPAQVHTACTTQPASSPRLTVDDVAAWFQEIGAIKGGGSKAARADRLARLFAAATEQEQQFLAHLLLGELRQGALLGLVIEAIASAFVLPLGSIQRAHMLTGEVGEVAAVARTQGRAGVDALELRLFHPVQPMLAQPAEDLGAAIATLGEPLLEYKLDGARVQVHKQETEVRVFSRQGNEVTEAVPDIVEPVRRLPVSDLVLDGEALAFGDDGTPRPFQTSMRRFGRRSDDAALRAQLPLQSFYFDCLRLNGETLIDADTLSRQAALRDVVPASLRMPSLRTTSASEAKAFLEQALAAGHEGLMAKAPQAPYAAGGRGSHWLKIKQVQTLDLVVLAAEWGSGRRQGWLSNLHLGARSNGGFVMLGKTFKGLTHQLLTWQTEQLLAREIARDGIIVQVRPELVVEIAFNELQRSRQYPAGLALRFARVRRYRDDKPAAEADDIETVSALFARQVAYRDVLSDHR</sequence>
<evidence type="ECO:0000256" key="3">
    <source>
        <dbReference type="ARBA" id="ARBA00022705"/>
    </source>
</evidence>
<dbReference type="RefSeq" id="WP_200346849.1">
    <property type="nucleotide sequence ID" value="NZ_NRSJ01000025.1"/>
</dbReference>
<accession>A0AAJ0U5L2</accession>
<dbReference type="Gene3D" id="3.30.470.30">
    <property type="entry name" value="DNA ligase/mRNA capping enzyme"/>
    <property type="match status" value="1"/>
</dbReference>
<keyword evidence="6 14" id="KW-0227">DNA damage</keyword>
<evidence type="ECO:0000256" key="13">
    <source>
        <dbReference type="ARBA" id="ARBA00054532"/>
    </source>
</evidence>
<dbReference type="CDD" id="cd07901">
    <property type="entry name" value="Adenylation_DNA_ligase_Arch_LigB"/>
    <property type="match status" value="1"/>
</dbReference>
<comment type="catalytic activity">
    <reaction evidence="12 14">
        <text>ATP + (deoxyribonucleotide)n-3'-hydroxyl + 5'-phospho-(deoxyribonucleotide)m = (deoxyribonucleotide)n+m + AMP + diphosphate.</text>
        <dbReference type="EC" id="6.5.1.1"/>
    </reaction>
</comment>
<evidence type="ECO:0000256" key="11">
    <source>
        <dbReference type="ARBA" id="ARBA00023306"/>
    </source>
</evidence>
<evidence type="ECO:0000256" key="12">
    <source>
        <dbReference type="ARBA" id="ARBA00034003"/>
    </source>
</evidence>